<dbReference type="PANTHER" id="PTHR43792">
    <property type="entry name" value="GNAT FAMILY, PUTATIVE (AFU_ORTHOLOGUE AFUA_3G00765)-RELATED-RELATED"/>
    <property type="match status" value="1"/>
</dbReference>
<evidence type="ECO:0000259" key="1">
    <source>
        <dbReference type="Pfam" id="PF13302"/>
    </source>
</evidence>
<dbReference type="AlphaFoldDB" id="A0A941IFE4"/>
<name>A0A941IFE4_9BURK</name>
<dbReference type="InterPro" id="IPR016181">
    <property type="entry name" value="Acyl_CoA_acyltransferase"/>
</dbReference>
<reference evidence="2" key="1">
    <citation type="submission" date="2021-04" db="EMBL/GenBank/DDBJ databases">
        <title>novel species isolated from subtropical streams in China.</title>
        <authorList>
            <person name="Lu H."/>
        </authorList>
    </citation>
    <scope>NUCLEOTIDE SEQUENCE</scope>
    <source>
        <strain evidence="2">FT137W</strain>
    </source>
</reference>
<feature type="domain" description="N-acetyltransferase" evidence="1">
    <location>
        <begin position="2"/>
        <end position="134"/>
    </location>
</feature>
<gene>
    <name evidence="2" type="ORF">KDM90_03020</name>
</gene>
<organism evidence="2 3">
    <name type="scientific">Undibacterium fentianense</name>
    <dbReference type="NCBI Taxonomy" id="2828728"/>
    <lineage>
        <taxon>Bacteria</taxon>
        <taxon>Pseudomonadati</taxon>
        <taxon>Pseudomonadota</taxon>
        <taxon>Betaproteobacteria</taxon>
        <taxon>Burkholderiales</taxon>
        <taxon>Oxalobacteraceae</taxon>
        <taxon>Undibacterium</taxon>
    </lineage>
</organism>
<dbReference type="Gene3D" id="3.40.630.30">
    <property type="match status" value="1"/>
</dbReference>
<dbReference type="PANTHER" id="PTHR43792:SF1">
    <property type="entry name" value="N-ACETYLTRANSFERASE DOMAIN-CONTAINING PROTEIN"/>
    <property type="match status" value="1"/>
</dbReference>
<sequence length="155" mass="17423">MDESDAAFYLQLVNDPTFIDNIRDKGIRNLEDAKKAIQTGHQDVQAKMGFSLYLVERKIDGNAIGLCGLVKRPELEDIDIGYAYLPEFTGQAYAYEAGLAVIAYAKDHLKLTKLVAITSPHNIASEKLLLKMGLHFVQTIAWNEGKEVKFFQIQF</sequence>
<dbReference type="EMBL" id="JAGSPJ010000001">
    <property type="protein sequence ID" value="MBR7798960.1"/>
    <property type="molecule type" value="Genomic_DNA"/>
</dbReference>
<keyword evidence="3" id="KW-1185">Reference proteome</keyword>
<dbReference type="Pfam" id="PF13302">
    <property type="entry name" value="Acetyltransf_3"/>
    <property type="match status" value="1"/>
</dbReference>
<dbReference type="SUPFAM" id="SSF55729">
    <property type="entry name" value="Acyl-CoA N-acyltransferases (Nat)"/>
    <property type="match status" value="1"/>
</dbReference>
<dbReference type="InterPro" id="IPR051531">
    <property type="entry name" value="N-acetyltransferase"/>
</dbReference>
<comment type="caution">
    <text evidence="2">The sequence shown here is derived from an EMBL/GenBank/DDBJ whole genome shotgun (WGS) entry which is preliminary data.</text>
</comment>
<dbReference type="GO" id="GO:0016747">
    <property type="term" value="F:acyltransferase activity, transferring groups other than amino-acyl groups"/>
    <property type="evidence" value="ECO:0007669"/>
    <property type="project" value="InterPro"/>
</dbReference>
<proteinExistence type="predicted"/>
<accession>A0A941IFE4</accession>
<evidence type="ECO:0000313" key="3">
    <source>
        <dbReference type="Proteomes" id="UP000678545"/>
    </source>
</evidence>
<dbReference type="Proteomes" id="UP000678545">
    <property type="component" value="Unassembled WGS sequence"/>
</dbReference>
<evidence type="ECO:0000313" key="2">
    <source>
        <dbReference type="EMBL" id="MBR7798960.1"/>
    </source>
</evidence>
<protein>
    <submittedName>
        <fullName evidence="2">GNAT family N-acetyltransferase</fullName>
    </submittedName>
</protein>
<dbReference type="InterPro" id="IPR000182">
    <property type="entry name" value="GNAT_dom"/>
</dbReference>